<organism evidence="2 3">
    <name type="scientific">Penicillium cf. viridicatum</name>
    <dbReference type="NCBI Taxonomy" id="2972119"/>
    <lineage>
        <taxon>Eukaryota</taxon>
        <taxon>Fungi</taxon>
        <taxon>Dikarya</taxon>
        <taxon>Ascomycota</taxon>
        <taxon>Pezizomycotina</taxon>
        <taxon>Eurotiomycetes</taxon>
        <taxon>Eurotiomycetidae</taxon>
        <taxon>Eurotiales</taxon>
        <taxon>Aspergillaceae</taxon>
        <taxon>Penicillium</taxon>
    </lineage>
</organism>
<dbReference type="OrthoDB" id="4364135at2759"/>
<dbReference type="EMBL" id="JAPQKQ010000001">
    <property type="protein sequence ID" value="KAJ5214478.1"/>
    <property type="molecule type" value="Genomic_DNA"/>
</dbReference>
<reference evidence="2" key="2">
    <citation type="journal article" date="2023" name="IMA Fungus">
        <title>Comparative genomic study of the Penicillium genus elucidates a diverse pangenome and 15 lateral gene transfer events.</title>
        <authorList>
            <person name="Petersen C."/>
            <person name="Sorensen T."/>
            <person name="Nielsen M.R."/>
            <person name="Sondergaard T.E."/>
            <person name="Sorensen J.L."/>
            <person name="Fitzpatrick D.A."/>
            <person name="Frisvad J.C."/>
            <person name="Nielsen K.L."/>
        </authorList>
    </citation>
    <scope>NUCLEOTIDE SEQUENCE</scope>
    <source>
        <strain evidence="2">IBT 20477</strain>
    </source>
</reference>
<comment type="caution">
    <text evidence="2">The sequence shown here is derived from an EMBL/GenBank/DDBJ whole genome shotgun (WGS) entry which is preliminary data.</text>
</comment>
<dbReference type="AlphaFoldDB" id="A0A9W9N8L3"/>
<name>A0A9W9N8L3_9EURO</name>
<gene>
    <name evidence="2" type="ORF">N7449_001647</name>
</gene>
<dbReference type="Proteomes" id="UP001150942">
    <property type="component" value="Unassembled WGS sequence"/>
</dbReference>
<feature type="signal peptide" evidence="1">
    <location>
        <begin position="1"/>
        <end position="18"/>
    </location>
</feature>
<keyword evidence="1" id="KW-0732">Signal</keyword>
<proteinExistence type="predicted"/>
<feature type="chain" id="PRO_5040747057" evidence="1">
    <location>
        <begin position="19"/>
        <end position="80"/>
    </location>
</feature>
<reference evidence="2" key="1">
    <citation type="submission" date="2022-11" db="EMBL/GenBank/DDBJ databases">
        <authorList>
            <person name="Petersen C."/>
        </authorList>
    </citation>
    <scope>NUCLEOTIDE SEQUENCE</scope>
    <source>
        <strain evidence="2">IBT 20477</strain>
    </source>
</reference>
<evidence type="ECO:0000313" key="3">
    <source>
        <dbReference type="Proteomes" id="UP001150942"/>
    </source>
</evidence>
<evidence type="ECO:0000313" key="2">
    <source>
        <dbReference type="EMBL" id="KAJ5214478.1"/>
    </source>
</evidence>
<sequence>MKLTTFITALSFSALVAATPVPLNNRGNLLPTPMQAVEKLFPGSGIPRLAGKIEKTFDICKYMILHRGGNMLANEISYRC</sequence>
<keyword evidence="3" id="KW-1185">Reference proteome</keyword>
<accession>A0A9W9N8L3</accession>
<protein>
    <submittedName>
        <fullName evidence="2">Uncharacterized protein</fullName>
    </submittedName>
</protein>
<evidence type="ECO:0000256" key="1">
    <source>
        <dbReference type="SAM" id="SignalP"/>
    </source>
</evidence>